<evidence type="ECO:0000256" key="1">
    <source>
        <dbReference type="ARBA" id="ARBA00012023"/>
    </source>
</evidence>
<dbReference type="GO" id="GO:0005634">
    <property type="term" value="C:nucleus"/>
    <property type="evidence" value="ECO:0007669"/>
    <property type="project" value="TreeGrafter"/>
</dbReference>
<dbReference type="GO" id="GO:0032958">
    <property type="term" value="P:inositol phosphate biosynthetic process"/>
    <property type="evidence" value="ECO:0007669"/>
    <property type="project" value="TreeGrafter"/>
</dbReference>
<sequence>MEGTLEIIGEGNKMIVLKQTSGVKSRTPFNNSRGVVKSGRTPSRGTLSPDAYFHILRYIHFYSYIFLKNSVIKVVKESEVKNINITLQYYWLNKICYRGVKIFENNLLVHNNFVVFDSQFSDFVRDSLEWYSRGNTLASRVINRTNYFLFDGIEKIRTYLLKHYNKFLAYLKENSDHIVQDIWRDMKAFINDTTDEKKLQHVKKHIVSYLKQINYKVIFPQVLKCFEIYIKRLKHFERLKKKKLLPLVRSYLRQFSTRIILFIVTSLRKNRIGYVEENLFAIPSFLLPRGGHVNTGEALLGLPEDSAMGGASELRPDINFSDLYISVELKLKCGMEDYSDMLDRYNIQQLIKQRKKQSKFLSLYVPSNFFQLNYWEIFRNLNFVFLSHSNNVKLYVNGRRRMDMALHSVDHLRHLFYNDPLGPFSGGKDSQGKLYLAHLNSQRSGKSVLPCGDTGGAAHMGGAAHTGEAANTEGCSPEGEATMNDYINQLNQIQMKMSWKYACRYNILDYCHRVSQDAILEGGICGLLAKCAHEREPFLKWPHKRSRSYSGHPYTNYAYRNYIFSNNFFFKYVIPCTCQDLRRVLLSLKKGDYCMCLKKLVAIFDTYKDIYYLNLIALLKNAAHMICERCAIIAPRCLHDNPLLPIKRKDNPLWNINLAGREEHEGGEGSSNSTRHHRNQRGNRTISFILPSDKKCPFSEWKRELLLFLKGAQTDRTKWKKLLNMRFSQLRERYSEMSDTYNSMLKKLQEEYLTMFMQKLGVQKKTWSEMRSKVEENFIHRVKNDFVYLYDRKVKTNYYYNCFITNQFNLTVKLYFQQCQYLLAGLLKHMKDMCREKGYEERVSKTIAYLQGRVKKALLNYTSKYEGNFEIGNISHFREQQGVNTKLINYILFRKNELHTERGINQMKGKKERLVMLTNIIEKEKFLFYKLLYFHCFSAGQIQIVHCMLLLIKIFEKLFFLKKSEDIFSSFSYYHSSIENFISPERKNSYIARNRHLSRFIDFKRVRRISQYVLSSGEGESQVTNTQVNKRRKTPKHAAFTYLQNTHFLLGNELLIDAIRTVNKFSKSKLTYLQSEMKNRTRKLYYGLYRNVNQYGKKYTPMYKPSLRRKVNRRKLIGRMLSSSTLITMDHFNYLTSESFKSKLDSNRIVVNRKRDIPKKALRIYKNMIFFVCRFLISRTLCDNSTIFNIYAKEDNRYDDAEVLQRLEANRFKPLIVKRRGRSRRARGVSSVTYANGVNHQDGNAIQGGNEADGDQQSGTPTVLYAKRKNKKYIPTKRFTYYAYPLRRTHLRREKKRCSREDNREFQKVVENAFVPRGSKKIFYRISLIDLSMKSLSKMSYWEKQMCQIISLYKTLCEH</sequence>
<protein>
    <recommendedName>
        <fullName evidence="1">inositol-pentakisphosphate 2-kinase</fullName>
        <ecNumber evidence="1">2.7.1.158</ecNumber>
    </recommendedName>
    <alternativeName>
        <fullName evidence="6">Ins(1,3,4,5,6)P5 2-kinase</fullName>
    </alternativeName>
</protein>
<keyword evidence="8" id="KW-1185">Reference proteome</keyword>
<dbReference type="KEGG" id="pcy:PCYB_011450"/>
<gene>
    <name evidence="7" type="ORF">PCYB_011450</name>
</gene>
<evidence type="ECO:0000313" key="7">
    <source>
        <dbReference type="EMBL" id="GAB64412.1"/>
    </source>
</evidence>
<dbReference type="EC" id="2.7.1.158" evidence="1"/>
<evidence type="ECO:0000256" key="4">
    <source>
        <dbReference type="ARBA" id="ARBA00022777"/>
    </source>
</evidence>
<dbReference type="eggNOG" id="ENOG502QXCN">
    <property type="taxonomic scope" value="Eukaryota"/>
</dbReference>
<keyword evidence="2" id="KW-0808">Transferase</keyword>
<dbReference type="InterPro" id="IPR009286">
    <property type="entry name" value="Ins_P5_2-kin"/>
</dbReference>
<name>K6V5L1_PLACD</name>
<organism evidence="7 8">
    <name type="scientific">Plasmodium cynomolgi (strain B)</name>
    <dbReference type="NCBI Taxonomy" id="1120755"/>
    <lineage>
        <taxon>Eukaryota</taxon>
        <taxon>Sar</taxon>
        <taxon>Alveolata</taxon>
        <taxon>Apicomplexa</taxon>
        <taxon>Aconoidasida</taxon>
        <taxon>Haemosporida</taxon>
        <taxon>Plasmodiidae</taxon>
        <taxon>Plasmodium</taxon>
        <taxon>Plasmodium (Plasmodium)</taxon>
    </lineage>
</organism>
<evidence type="ECO:0000256" key="5">
    <source>
        <dbReference type="ARBA" id="ARBA00022840"/>
    </source>
</evidence>
<dbReference type="Proteomes" id="UP000006319">
    <property type="component" value="Chromosome 1"/>
</dbReference>
<reference evidence="7 8" key="1">
    <citation type="journal article" date="2012" name="Nat. Genet.">
        <title>Plasmodium cynomolgi genome sequences provide insight into Plasmodium vivax and the monkey malaria clade.</title>
        <authorList>
            <person name="Tachibana S."/>
            <person name="Sullivan S.A."/>
            <person name="Kawai S."/>
            <person name="Nakamura S."/>
            <person name="Kim H.R."/>
            <person name="Goto N."/>
            <person name="Arisue N."/>
            <person name="Palacpac N.M.Q."/>
            <person name="Honma H."/>
            <person name="Yagi M."/>
            <person name="Tougan T."/>
            <person name="Katakai Y."/>
            <person name="Kaneko O."/>
            <person name="Mita T."/>
            <person name="Kita K."/>
            <person name="Yasutomi Y."/>
            <person name="Sutton P.L."/>
            <person name="Shakhbatyan R."/>
            <person name="Horii T."/>
            <person name="Yasunaga T."/>
            <person name="Barnwell J.W."/>
            <person name="Escalante A.A."/>
            <person name="Carlton J.M."/>
            <person name="Tanabe K."/>
        </authorList>
    </citation>
    <scope>NUCLEOTIDE SEQUENCE [LARGE SCALE GENOMIC DNA]</scope>
    <source>
        <strain evidence="7 8">B</strain>
    </source>
</reference>
<dbReference type="OrthoDB" id="392903at2759"/>
<evidence type="ECO:0000313" key="8">
    <source>
        <dbReference type="Proteomes" id="UP000006319"/>
    </source>
</evidence>
<dbReference type="OMA" id="FHCFSAG"/>
<dbReference type="GO" id="GO:0005524">
    <property type="term" value="F:ATP binding"/>
    <property type="evidence" value="ECO:0007669"/>
    <property type="project" value="UniProtKB-KW"/>
</dbReference>
<dbReference type="PANTHER" id="PTHR14456">
    <property type="entry name" value="INOSITOL POLYPHOSPHATE KINASE 1"/>
    <property type="match status" value="1"/>
</dbReference>
<keyword evidence="3" id="KW-0547">Nucleotide-binding</keyword>
<dbReference type="PhylomeDB" id="K6V5L1"/>
<keyword evidence="5" id="KW-0067">ATP-binding</keyword>
<dbReference type="PANTHER" id="PTHR14456:SF2">
    <property type="entry name" value="INOSITOL-PENTAKISPHOSPHATE 2-KINASE"/>
    <property type="match status" value="1"/>
</dbReference>
<evidence type="ECO:0000256" key="2">
    <source>
        <dbReference type="ARBA" id="ARBA00022679"/>
    </source>
</evidence>
<dbReference type="GO" id="GO:0035299">
    <property type="term" value="F:inositol-1,3,4,5,6-pentakisphosphate 2-kinase activity"/>
    <property type="evidence" value="ECO:0007669"/>
    <property type="project" value="UniProtKB-EC"/>
</dbReference>
<evidence type="ECO:0000256" key="6">
    <source>
        <dbReference type="ARBA" id="ARBA00029574"/>
    </source>
</evidence>
<evidence type="ECO:0000256" key="3">
    <source>
        <dbReference type="ARBA" id="ARBA00022741"/>
    </source>
</evidence>
<dbReference type="EMBL" id="DF157093">
    <property type="protein sequence ID" value="GAB64412.1"/>
    <property type="molecule type" value="Genomic_DNA"/>
</dbReference>
<accession>K6V5L1</accession>
<dbReference type="GeneID" id="14691171"/>
<keyword evidence="4" id="KW-0418">Kinase</keyword>
<proteinExistence type="predicted"/>
<dbReference type="VEuPathDB" id="PlasmoDB:PCYB_011450"/>
<dbReference type="RefSeq" id="XP_004220699.1">
    <property type="nucleotide sequence ID" value="XM_004220651.1"/>
</dbReference>